<dbReference type="InterPro" id="IPR018392">
    <property type="entry name" value="LysM"/>
</dbReference>
<dbReference type="Pfam" id="PF01476">
    <property type="entry name" value="LysM"/>
    <property type="match status" value="1"/>
</dbReference>
<sequence>MHVHIVQKGDTLWKISRQYGVPFEEVKRLNAHLANPDYIVPGMKIFLPDHVKKGKGEKPMEHPYKDGKPKKPTRVPPASESSGLKPVPPPPAKHPAPPKKETKPAPPPAMKPPVPPKLPEMPAVPPAAEKPLPPPPPPAPPAPPPAPPAPPAPPVQECPTESPEKPMPMPMPQQPCACSMMPVMPMNCCWMPVWDMECQPGHWNMAMPYMQMPMQQMPIQQMPQYPMYDYPAQQMPQYPVQPMPAYPESPEQTPPAAPPSAPPIAGQGQRMESSSFPGSPYPKTGWTIMESTSCESSLMHYPERLAGAGEMPMQHGPAESTCGCGGDQVQVPHAVQSAAWPYWPSAYPSMGAHPYSGGWPACHGCGMPYQHGWNACHMCGTPYHGGY</sequence>
<feature type="region of interest" description="Disordered" evidence="1">
    <location>
        <begin position="239"/>
        <end position="277"/>
    </location>
</feature>
<organism evidence="3 4">
    <name type="scientific">Bhargavaea ullalensis</name>
    <dbReference type="NCBI Taxonomy" id="1265685"/>
    <lineage>
        <taxon>Bacteria</taxon>
        <taxon>Bacillati</taxon>
        <taxon>Bacillota</taxon>
        <taxon>Bacilli</taxon>
        <taxon>Bacillales</taxon>
        <taxon>Caryophanaceae</taxon>
        <taxon>Bhargavaea</taxon>
    </lineage>
</organism>
<dbReference type="Gene3D" id="3.10.350.10">
    <property type="entry name" value="LysM domain"/>
    <property type="match status" value="1"/>
</dbReference>
<evidence type="ECO:0000259" key="2">
    <source>
        <dbReference type="PROSITE" id="PS51782"/>
    </source>
</evidence>
<feature type="compositionally biased region" description="Pro residues" evidence="1">
    <location>
        <begin position="239"/>
        <end position="262"/>
    </location>
</feature>
<evidence type="ECO:0000313" key="4">
    <source>
        <dbReference type="Proteomes" id="UP001549099"/>
    </source>
</evidence>
<feature type="compositionally biased region" description="Pro residues" evidence="1">
    <location>
        <begin position="86"/>
        <end position="95"/>
    </location>
</feature>
<comment type="caution">
    <text evidence="3">The sequence shown here is derived from an EMBL/GenBank/DDBJ whole genome shotgun (WGS) entry which is preliminary data.</text>
</comment>
<feature type="region of interest" description="Disordered" evidence="1">
    <location>
        <begin position="50"/>
        <end position="168"/>
    </location>
</feature>
<proteinExistence type="predicted"/>
<feature type="compositionally biased region" description="Pro residues" evidence="1">
    <location>
        <begin position="131"/>
        <end position="156"/>
    </location>
</feature>
<dbReference type="SMART" id="SM00257">
    <property type="entry name" value="LysM"/>
    <property type="match status" value="1"/>
</dbReference>
<gene>
    <name evidence="3" type="ORF">ABID49_000544</name>
</gene>
<dbReference type="RefSeq" id="WP_354195072.1">
    <property type="nucleotide sequence ID" value="NZ_JBEPLW010000002.1"/>
</dbReference>
<feature type="domain" description="LysM" evidence="2">
    <location>
        <begin position="2"/>
        <end position="47"/>
    </location>
</feature>
<feature type="compositionally biased region" description="Basic and acidic residues" evidence="1">
    <location>
        <begin position="50"/>
        <end position="69"/>
    </location>
</feature>
<dbReference type="InterPro" id="IPR036779">
    <property type="entry name" value="LysM_dom_sf"/>
</dbReference>
<protein>
    <submittedName>
        <fullName evidence="3">Morphogenetic protein associated with SpoVID</fullName>
    </submittedName>
</protein>
<dbReference type="CDD" id="cd00118">
    <property type="entry name" value="LysM"/>
    <property type="match status" value="1"/>
</dbReference>
<dbReference type="PRINTS" id="PR01217">
    <property type="entry name" value="PRICHEXTENSN"/>
</dbReference>
<keyword evidence="4" id="KW-1185">Reference proteome</keyword>
<evidence type="ECO:0000256" key="1">
    <source>
        <dbReference type="SAM" id="MobiDB-lite"/>
    </source>
</evidence>
<dbReference type="Proteomes" id="UP001549099">
    <property type="component" value="Unassembled WGS sequence"/>
</dbReference>
<dbReference type="EMBL" id="JBEPLW010000002">
    <property type="protein sequence ID" value="MET3574662.1"/>
    <property type="molecule type" value="Genomic_DNA"/>
</dbReference>
<dbReference type="SUPFAM" id="SSF54106">
    <property type="entry name" value="LysM domain"/>
    <property type="match status" value="1"/>
</dbReference>
<evidence type="ECO:0000313" key="3">
    <source>
        <dbReference type="EMBL" id="MET3574662.1"/>
    </source>
</evidence>
<reference evidence="3 4" key="1">
    <citation type="submission" date="2024-06" db="EMBL/GenBank/DDBJ databases">
        <title>Genomic Encyclopedia of Type Strains, Phase IV (KMG-IV): sequencing the most valuable type-strain genomes for metagenomic binning, comparative biology and taxonomic classification.</title>
        <authorList>
            <person name="Goeker M."/>
        </authorList>
    </citation>
    <scope>NUCLEOTIDE SEQUENCE [LARGE SCALE GENOMIC DNA]</scope>
    <source>
        <strain evidence="3 4">DSM 26128</strain>
    </source>
</reference>
<accession>A0ABV2G8Q4</accession>
<name>A0ABV2G8Q4_9BACL</name>
<dbReference type="PROSITE" id="PS51782">
    <property type="entry name" value="LYSM"/>
    <property type="match status" value="1"/>
</dbReference>
<feature type="compositionally biased region" description="Pro residues" evidence="1">
    <location>
        <begin position="104"/>
        <end position="125"/>
    </location>
</feature>